<evidence type="ECO:0000259" key="1">
    <source>
        <dbReference type="Pfam" id="PF01261"/>
    </source>
</evidence>
<dbReference type="AlphaFoldDB" id="A0AAU7CH19"/>
<proteinExistence type="predicted"/>
<dbReference type="EMBL" id="CP155447">
    <property type="protein sequence ID" value="XBH03946.1"/>
    <property type="molecule type" value="Genomic_DNA"/>
</dbReference>
<protein>
    <submittedName>
        <fullName evidence="2">Sugar phosphate isomerase/epimerase</fullName>
    </submittedName>
</protein>
<dbReference type="Gene3D" id="3.20.20.150">
    <property type="entry name" value="Divalent-metal-dependent TIM barrel enzymes"/>
    <property type="match status" value="1"/>
</dbReference>
<dbReference type="GO" id="GO:0016853">
    <property type="term" value="F:isomerase activity"/>
    <property type="evidence" value="ECO:0007669"/>
    <property type="project" value="UniProtKB-KW"/>
</dbReference>
<name>A0AAU7CH19_9BACT</name>
<dbReference type="Pfam" id="PF01261">
    <property type="entry name" value="AP_endonuc_2"/>
    <property type="match status" value="1"/>
</dbReference>
<sequence>MSEFLYCLNTSTIQPTPLLEKIRIAGRLGYQALEPWNDEIDAYLRSGGTLDDLRKALADAGLKVVSVIALHGWILAEGADDAKVQEDCRRRMEQAAALGSPTIVASPPQEVVDLELAATRFGKLLELGRQCGVTPSMEFLGFVAGVNNVATALAIATGSGDPQATVVADVFHMIRGGGSVDDLLSLNGSQLACFHINDLPASPDPLTQTDADRVMLGEGIADLPRVIANLRTIGYRGPLSLELFNRELWSHDPYEVARAGIERMKSLVEG</sequence>
<keyword evidence="2" id="KW-0413">Isomerase</keyword>
<dbReference type="RefSeq" id="WP_406696690.1">
    <property type="nucleotide sequence ID" value="NZ_CP155447.1"/>
</dbReference>
<dbReference type="InterPro" id="IPR036237">
    <property type="entry name" value="Xyl_isomerase-like_sf"/>
</dbReference>
<dbReference type="InterPro" id="IPR013022">
    <property type="entry name" value="Xyl_isomerase-like_TIM-brl"/>
</dbReference>
<dbReference type="InterPro" id="IPR050312">
    <property type="entry name" value="IolE/XylAMocC-like"/>
</dbReference>
<dbReference type="PANTHER" id="PTHR12110">
    <property type="entry name" value="HYDROXYPYRUVATE ISOMERASE"/>
    <property type="match status" value="1"/>
</dbReference>
<dbReference type="SUPFAM" id="SSF51658">
    <property type="entry name" value="Xylose isomerase-like"/>
    <property type="match status" value="1"/>
</dbReference>
<feature type="domain" description="Xylose isomerase-like TIM barrel" evidence="1">
    <location>
        <begin position="23"/>
        <end position="266"/>
    </location>
</feature>
<organism evidence="2">
    <name type="scientific">Singulisphaera sp. Ch08</name>
    <dbReference type="NCBI Taxonomy" id="3120278"/>
    <lineage>
        <taxon>Bacteria</taxon>
        <taxon>Pseudomonadati</taxon>
        <taxon>Planctomycetota</taxon>
        <taxon>Planctomycetia</taxon>
        <taxon>Isosphaerales</taxon>
        <taxon>Isosphaeraceae</taxon>
        <taxon>Singulisphaera</taxon>
    </lineage>
</organism>
<gene>
    <name evidence="2" type="ORF">V5E97_37455</name>
</gene>
<accession>A0AAU7CH19</accession>
<reference evidence="2" key="1">
    <citation type="submission" date="2024-05" db="EMBL/GenBank/DDBJ databases">
        <title>Planctomycetes of the genus Singulisphaera possess chitinolytic capabilities.</title>
        <authorList>
            <person name="Ivanova A."/>
        </authorList>
    </citation>
    <scope>NUCLEOTIDE SEQUENCE</scope>
    <source>
        <strain evidence="2">Ch08T</strain>
    </source>
</reference>
<dbReference type="PANTHER" id="PTHR12110:SF48">
    <property type="entry name" value="BLL3656 PROTEIN"/>
    <property type="match status" value="1"/>
</dbReference>
<evidence type="ECO:0000313" key="2">
    <source>
        <dbReference type="EMBL" id="XBH03946.1"/>
    </source>
</evidence>